<organism evidence="3 4">
    <name type="scientific">Mucilaginibacter straminoryzae</name>
    <dbReference type="NCBI Taxonomy" id="2932774"/>
    <lineage>
        <taxon>Bacteria</taxon>
        <taxon>Pseudomonadati</taxon>
        <taxon>Bacteroidota</taxon>
        <taxon>Sphingobacteriia</taxon>
        <taxon>Sphingobacteriales</taxon>
        <taxon>Sphingobacteriaceae</taxon>
        <taxon>Mucilaginibacter</taxon>
    </lineage>
</organism>
<keyword evidence="1" id="KW-0812">Transmembrane</keyword>
<dbReference type="Pfam" id="PF03413">
    <property type="entry name" value="PepSY"/>
    <property type="match status" value="1"/>
</dbReference>
<evidence type="ECO:0000256" key="1">
    <source>
        <dbReference type="SAM" id="Phobius"/>
    </source>
</evidence>
<proteinExistence type="predicted"/>
<evidence type="ECO:0000313" key="3">
    <source>
        <dbReference type="EMBL" id="MCJ8208187.1"/>
    </source>
</evidence>
<evidence type="ECO:0000259" key="2">
    <source>
        <dbReference type="Pfam" id="PF03413"/>
    </source>
</evidence>
<sequence>MTIFKRSILFLHRWLGFISGLVVFVVSLTGCLFCFQDEIQDALYDYRHVTIEPKPYLPPSAIKQKALRAFPGSSVNYIYYYGKDRPAGALANVPKKGYYTVLINPYNGKVLHSELLSGNFFVVVEYIHLYLLLPPKIGQMVVGVSVLIFVALMITGIILWWPKRKSDRKRSFRIKWNGRWRRVNYDLHNVLGFYASAISLILAITGLSMSFKWVEKGIYNAGNLGKNYPIEKIDFKSDSLLKNRIATIPVIDRALIHAQQRSADAKMFLISDDGTPLGTIGVTAYQRSMRFGNNDTYQFDRYTGKLLKYLPNEKKSTGLKLNDLNYDIHVGQVAGLTGKIIAFLASLICASLPITGLIIYLGKKKKPKTRKVKHYVDRRQRITS</sequence>
<dbReference type="PANTHER" id="PTHR34219">
    <property type="entry name" value="IRON-REGULATED INNER MEMBRANE PROTEIN-RELATED"/>
    <property type="match status" value="1"/>
</dbReference>
<dbReference type="AlphaFoldDB" id="A0A9X2B9X6"/>
<keyword evidence="4" id="KW-1185">Reference proteome</keyword>
<dbReference type="RefSeq" id="WP_245128022.1">
    <property type="nucleotide sequence ID" value="NZ_JALJEJ010000001.1"/>
</dbReference>
<dbReference type="PANTHER" id="PTHR34219:SF3">
    <property type="entry name" value="BLL7967 PROTEIN"/>
    <property type="match status" value="1"/>
</dbReference>
<protein>
    <submittedName>
        <fullName evidence="3">PepSY domain-containing protein</fullName>
    </submittedName>
</protein>
<evidence type="ECO:0000313" key="4">
    <source>
        <dbReference type="Proteomes" id="UP001139450"/>
    </source>
</evidence>
<name>A0A9X2B9X6_9SPHI</name>
<reference evidence="3" key="1">
    <citation type="submission" date="2022-04" db="EMBL/GenBank/DDBJ databases">
        <title>Mucilaginibacter sp. RS28 isolated from freshwater.</title>
        <authorList>
            <person name="Ko S.-R."/>
        </authorList>
    </citation>
    <scope>NUCLEOTIDE SEQUENCE</scope>
    <source>
        <strain evidence="3">RS28</strain>
    </source>
</reference>
<keyword evidence="1" id="KW-1133">Transmembrane helix</keyword>
<dbReference type="Proteomes" id="UP001139450">
    <property type="component" value="Unassembled WGS sequence"/>
</dbReference>
<dbReference type="Pfam" id="PF03929">
    <property type="entry name" value="PepSY_TM"/>
    <property type="match status" value="1"/>
</dbReference>
<keyword evidence="1" id="KW-0472">Membrane</keyword>
<comment type="caution">
    <text evidence="3">The sequence shown here is derived from an EMBL/GenBank/DDBJ whole genome shotgun (WGS) entry which is preliminary data.</text>
</comment>
<feature type="transmembrane region" description="Helical" evidence="1">
    <location>
        <begin position="139"/>
        <end position="162"/>
    </location>
</feature>
<dbReference type="InterPro" id="IPR025711">
    <property type="entry name" value="PepSY"/>
</dbReference>
<dbReference type="PROSITE" id="PS51257">
    <property type="entry name" value="PROKAR_LIPOPROTEIN"/>
    <property type="match status" value="1"/>
</dbReference>
<feature type="transmembrane region" description="Helical" evidence="1">
    <location>
        <begin position="340"/>
        <end position="361"/>
    </location>
</feature>
<feature type="transmembrane region" description="Helical" evidence="1">
    <location>
        <begin position="14"/>
        <end position="35"/>
    </location>
</feature>
<dbReference type="InterPro" id="IPR005625">
    <property type="entry name" value="PepSY-ass_TM"/>
</dbReference>
<dbReference type="EMBL" id="JALJEJ010000001">
    <property type="protein sequence ID" value="MCJ8208187.1"/>
    <property type="molecule type" value="Genomic_DNA"/>
</dbReference>
<feature type="domain" description="PepSY" evidence="2">
    <location>
        <begin position="57"/>
        <end position="111"/>
    </location>
</feature>
<gene>
    <name evidence="3" type="ORF">MUY27_00615</name>
</gene>
<feature type="transmembrane region" description="Helical" evidence="1">
    <location>
        <begin position="183"/>
        <end position="204"/>
    </location>
</feature>
<accession>A0A9X2B9X6</accession>